<evidence type="ECO:0000256" key="1">
    <source>
        <dbReference type="ARBA" id="ARBA00001936"/>
    </source>
</evidence>
<evidence type="ECO:0000256" key="6">
    <source>
        <dbReference type="ARBA" id="ARBA00023211"/>
    </source>
</evidence>
<dbReference type="PRINTS" id="PR00114">
    <property type="entry name" value="STPHPHTASE"/>
</dbReference>
<evidence type="ECO:0000256" key="4">
    <source>
        <dbReference type="ARBA" id="ARBA00022801"/>
    </source>
</evidence>
<dbReference type="PANTHER" id="PTHR11668:SF300">
    <property type="entry name" value="SERINE_THREONINE-PROTEIN PHOSPHATASE"/>
    <property type="match status" value="1"/>
</dbReference>
<dbReference type="InterPro" id="IPR006186">
    <property type="entry name" value="Ser/Thr-sp_prot-phosphatase"/>
</dbReference>
<comment type="cofactor">
    <cofactor evidence="1">
        <name>Mn(2+)</name>
        <dbReference type="ChEBI" id="CHEBI:29035"/>
    </cofactor>
</comment>
<dbReference type="EMBL" id="NIVC01000594">
    <property type="protein sequence ID" value="PAA80181.1"/>
    <property type="molecule type" value="Genomic_DNA"/>
</dbReference>
<dbReference type="PANTHER" id="PTHR11668">
    <property type="entry name" value="SERINE/THREONINE PROTEIN PHOSPHATASE"/>
    <property type="match status" value="1"/>
</dbReference>
<evidence type="ECO:0000259" key="9">
    <source>
        <dbReference type="SMART" id="SM00156"/>
    </source>
</evidence>
<sequence length="344" mass="38846">MSAMKVRTALSSCQEWAGLSAERLINGETLTSVDFSQIVKRAVAIFRLEPSLLELKSSVGCRVVGKLHGNLGDLLAIFRQYGWPSSTTYVFLGNYLYVNVQGQVQLNVLQMLLLFKIVYPNNIIVLRGLSECEHCAAEMGLMDVCCEQFSGYLYRDLVLLFKYLPLAALVGDVYFLSCSSLSLSRGFLIDYEVVDRPRTTCSQSSNRLSYLPNRLSTETLLRFQDWDRELEIEEYRNLRLFLQWNGLVAVVKTGDIDWIGQRCPTVEGPNNALISFHSSSKVDDRPVTGAIMIIHRNLCCTFHPVRISSSSELAVKILFPKPFDRTSKTDLTDRETDAEKPATR</sequence>
<dbReference type="STRING" id="282301.A0A267G2A4"/>
<dbReference type="GO" id="GO:0005737">
    <property type="term" value="C:cytoplasm"/>
    <property type="evidence" value="ECO:0007669"/>
    <property type="project" value="TreeGrafter"/>
</dbReference>
<evidence type="ECO:0000313" key="10">
    <source>
        <dbReference type="EMBL" id="PAA80181.1"/>
    </source>
</evidence>
<dbReference type="Gene3D" id="3.60.21.10">
    <property type="match status" value="1"/>
</dbReference>
<comment type="catalytic activity">
    <reaction evidence="8">
        <text>O-phospho-L-threonyl-[protein] + H2O = L-threonyl-[protein] + phosphate</text>
        <dbReference type="Rhea" id="RHEA:47004"/>
        <dbReference type="Rhea" id="RHEA-COMP:11060"/>
        <dbReference type="Rhea" id="RHEA-COMP:11605"/>
        <dbReference type="ChEBI" id="CHEBI:15377"/>
        <dbReference type="ChEBI" id="CHEBI:30013"/>
        <dbReference type="ChEBI" id="CHEBI:43474"/>
        <dbReference type="ChEBI" id="CHEBI:61977"/>
        <dbReference type="EC" id="3.1.3.16"/>
    </reaction>
</comment>
<proteinExistence type="predicted"/>
<evidence type="ECO:0000256" key="3">
    <source>
        <dbReference type="ARBA" id="ARBA00022723"/>
    </source>
</evidence>
<dbReference type="GO" id="GO:0005634">
    <property type="term" value="C:nucleus"/>
    <property type="evidence" value="ECO:0007669"/>
    <property type="project" value="TreeGrafter"/>
</dbReference>
<evidence type="ECO:0000256" key="2">
    <source>
        <dbReference type="ARBA" id="ARBA00013081"/>
    </source>
</evidence>
<dbReference type="GO" id="GO:0004722">
    <property type="term" value="F:protein serine/threonine phosphatase activity"/>
    <property type="evidence" value="ECO:0007669"/>
    <property type="project" value="UniProtKB-EC"/>
</dbReference>
<feature type="domain" description="Serine/threonine specific protein phosphatases" evidence="9">
    <location>
        <begin position="30"/>
        <end position="309"/>
    </location>
</feature>
<organism evidence="10 11">
    <name type="scientific">Macrostomum lignano</name>
    <dbReference type="NCBI Taxonomy" id="282301"/>
    <lineage>
        <taxon>Eukaryota</taxon>
        <taxon>Metazoa</taxon>
        <taxon>Spiralia</taxon>
        <taxon>Lophotrochozoa</taxon>
        <taxon>Platyhelminthes</taxon>
        <taxon>Rhabditophora</taxon>
        <taxon>Macrostomorpha</taxon>
        <taxon>Macrostomida</taxon>
        <taxon>Macrostomidae</taxon>
        <taxon>Macrostomum</taxon>
    </lineage>
</organism>
<keyword evidence="11" id="KW-1185">Reference proteome</keyword>
<keyword evidence="3" id="KW-0479">Metal-binding</keyword>
<keyword evidence="5" id="KW-0904">Protein phosphatase</keyword>
<dbReference type="OrthoDB" id="442428at2759"/>
<keyword evidence="6" id="KW-0464">Manganese</keyword>
<evidence type="ECO:0000256" key="8">
    <source>
        <dbReference type="ARBA" id="ARBA00048336"/>
    </source>
</evidence>
<keyword evidence="4" id="KW-0378">Hydrolase</keyword>
<evidence type="ECO:0000256" key="5">
    <source>
        <dbReference type="ARBA" id="ARBA00022912"/>
    </source>
</evidence>
<dbReference type="InterPro" id="IPR050341">
    <property type="entry name" value="PP1_catalytic_subunit"/>
</dbReference>
<comment type="caution">
    <text evidence="10">The sequence shown here is derived from an EMBL/GenBank/DDBJ whole genome shotgun (WGS) entry which is preliminary data.</text>
</comment>
<dbReference type="SUPFAM" id="SSF56300">
    <property type="entry name" value="Metallo-dependent phosphatases"/>
    <property type="match status" value="1"/>
</dbReference>
<evidence type="ECO:0000313" key="11">
    <source>
        <dbReference type="Proteomes" id="UP000215902"/>
    </source>
</evidence>
<comment type="catalytic activity">
    <reaction evidence="7">
        <text>O-phospho-L-seryl-[protein] + H2O = L-seryl-[protein] + phosphate</text>
        <dbReference type="Rhea" id="RHEA:20629"/>
        <dbReference type="Rhea" id="RHEA-COMP:9863"/>
        <dbReference type="Rhea" id="RHEA-COMP:11604"/>
        <dbReference type="ChEBI" id="CHEBI:15377"/>
        <dbReference type="ChEBI" id="CHEBI:29999"/>
        <dbReference type="ChEBI" id="CHEBI:43474"/>
        <dbReference type="ChEBI" id="CHEBI:83421"/>
        <dbReference type="EC" id="3.1.3.16"/>
    </reaction>
</comment>
<reference evidence="10 11" key="1">
    <citation type="submission" date="2017-06" db="EMBL/GenBank/DDBJ databases">
        <title>A platform for efficient transgenesis in Macrostomum lignano, a flatworm model organism for stem cell research.</title>
        <authorList>
            <person name="Berezikov E."/>
        </authorList>
    </citation>
    <scope>NUCLEOTIDE SEQUENCE [LARGE SCALE GENOMIC DNA]</scope>
    <source>
        <strain evidence="10">DV1</strain>
        <tissue evidence="10">Whole organism</tissue>
    </source>
</reference>
<gene>
    <name evidence="10" type="ORF">BOX15_Mlig023519g2</name>
</gene>
<dbReference type="InterPro" id="IPR029052">
    <property type="entry name" value="Metallo-depent_PP-like"/>
</dbReference>
<dbReference type="GO" id="GO:0046872">
    <property type="term" value="F:metal ion binding"/>
    <property type="evidence" value="ECO:0007669"/>
    <property type="project" value="UniProtKB-KW"/>
</dbReference>
<dbReference type="Proteomes" id="UP000215902">
    <property type="component" value="Unassembled WGS sequence"/>
</dbReference>
<dbReference type="SMART" id="SM00156">
    <property type="entry name" value="PP2Ac"/>
    <property type="match status" value="1"/>
</dbReference>
<accession>A0A267G2A4</accession>
<dbReference type="AlphaFoldDB" id="A0A267G2A4"/>
<dbReference type="EC" id="3.1.3.16" evidence="2"/>
<name>A0A267G2A4_9PLAT</name>
<evidence type="ECO:0000256" key="7">
    <source>
        <dbReference type="ARBA" id="ARBA00047761"/>
    </source>
</evidence>
<protein>
    <recommendedName>
        <fullName evidence="2">protein-serine/threonine phosphatase</fullName>
        <ecNumber evidence="2">3.1.3.16</ecNumber>
    </recommendedName>
</protein>